<protein>
    <submittedName>
        <fullName evidence="1">Uncharacterized protein</fullName>
    </submittedName>
</protein>
<organism evidence="1 2">
    <name type="scientific">Hymenobacter aranciens</name>
    <dbReference type="NCBI Taxonomy" id="3063996"/>
    <lineage>
        <taxon>Bacteria</taxon>
        <taxon>Pseudomonadati</taxon>
        <taxon>Bacteroidota</taxon>
        <taxon>Cytophagia</taxon>
        <taxon>Cytophagales</taxon>
        <taxon>Hymenobacteraceae</taxon>
        <taxon>Hymenobacter</taxon>
    </lineage>
</organism>
<evidence type="ECO:0000313" key="2">
    <source>
        <dbReference type="Proteomes" id="UP001176429"/>
    </source>
</evidence>
<dbReference type="EMBL" id="JAUQSY010000001">
    <property type="protein sequence ID" value="MDO7873379.1"/>
    <property type="molecule type" value="Genomic_DNA"/>
</dbReference>
<reference evidence="1" key="1">
    <citation type="submission" date="2023-07" db="EMBL/GenBank/DDBJ databases">
        <authorList>
            <person name="Kim M.K."/>
        </authorList>
    </citation>
    <scope>NUCLEOTIDE SEQUENCE</scope>
    <source>
        <strain evidence="1">ASUV-10-1</strain>
    </source>
</reference>
<gene>
    <name evidence="1" type="ORF">Q5H93_01455</name>
</gene>
<dbReference type="Proteomes" id="UP001176429">
    <property type="component" value="Unassembled WGS sequence"/>
</dbReference>
<name>A0ABT9B555_9BACT</name>
<comment type="caution">
    <text evidence="1">The sequence shown here is derived from an EMBL/GenBank/DDBJ whole genome shotgun (WGS) entry which is preliminary data.</text>
</comment>
<sequence>MADRLLLTFFENVPKPRIGPLAQNCIDTLITSPFLPNREALMMEVKERLSIYLPLAALTRRTEVQTIQFNNARQALNNSLTAVAKYANDLVPDNEEALLSTGLPLAKLPEKHTTLLPPAEFSLHDGTAPDTLCAKVKRTKHSAATEIRYTDDPSLPWYLWLAVTTTRAKATLRGFRKKTEVFMMCRAVGGDTDDQPFSAVVSRVVQ</sequence>
<evidence type="ECO:0000313" key="1">
    <source>
        <dbReference type="EMBL" id="MDO7873379.1"/>
    </source>
</evidence>
<proteinExistence type="predicted"/>
<accession>A0ABT9B555</accession>
<dbReference type="RefSeq" id="WP_305004694.1">
    <property type="nucleotide sequence ID" value="NZ_JAUQSY010000001.1"/>
</dbReference>
<keyword evidence="2" id="KW-1185">Reference proteome</keyword>